<protein>
    <submittedName>
        <fullName evidence="1">Uncharacterized protein</fullName>
    </submittedName>
</protein>
<dbReference type="AlphaFoldDB" id="A0A1F6CN01"/>
<organism evidence="1 2">
    <name type="scientific">Candidatus Kaiserbacteria bacterium RIFCSPHIGHO2_01_FULL_54_36</name>
    <dbReference type="NCBI Taxonomy" id="1798482"/>
    <lineage>
        <taxon>Bacteria</taxon>
        <taxon>Candidatus Kaiseribacteriota</taxon>
    </lineage>
</organism>
<evidence type="ECO:0000313" key="2">
    <source>
        <dbReference type="Proteomes" id="UP000178370"/>
    </source>
</evidence>
<accession>A0A1F6CN01</accession>
<dbReference type="EMBL" id="MFKV01000016">
    <property type="protein sequence ID" value="OGG50242.1"/>
    <property type="molecule type" value="Genomic_DNA"/>
</dbReference>
<reference evidence="1 2" key="1">
    <citation type="journal article" date="2016" name="Nat. Commun.">
        <title>Thousands of microbial genomes shed light on interconnected biogeochemical processes in an aquifer system.</title>
        <authorList>
            <person name="Anantharaman K."/>
            <person name="Brown C.T."/>
            <person name="Hug L.A."/>
            <person name="Sharon I."/>
            <person name="Castelle C.J."/>
            <person name="Probst A.J."/>
            <person name="Thomas B.C."/>
            <person name="Singh A."/>
            <person name="Wilkins M.J."/>
            <person name="Karaoz U."/>
            <person name="Brodie E.L."/>
            <person name="Williams K.H."/>
            <person name="Hubbard S.S."/>
            <person name="Banfield J.F."/>
        </authorList>
    </citation>
    <scope>NUCLEOTIDE SEQUENCE [LARGE SCALE GENOMIC DNA]</scope>
</reference>
<name>A0A1F6CN01_9BACT</name>
<gene>
    <name evidence="1" type="ORF">A2763_04670</name>
</gene>
<comment type="caution">
    <text evidence="1">The sequence shown here is derived from an EMBL/GenBank/DDBJ whole genome shotgun (WGS) entry which is preliminary data.</text>
</comment>
<dbReference type="Proteomes" id="UP000178370">
    <property type="component" value="Unassembled WGS sequence"/>
</dbReference>
<evidence type="ECO:0000313" key="1">
    <source>
        <dbReference type="EMBL" id="OGG50242.1"/>
    </source>
</evidence>
<proteinExistence type="predicted"/>
<sequence length="91" mass="10584">MAKKARSTSETVSDAQMLEQLIPFFKCGIEEGVCEEWANPEIIEVLMRRFGERFPSCQIVRPLRFFRPEATHWDIRVMLPNGGLRTINQDD</sequence>